<dbReference type="Proteomes" id="UP000678499">
    <property type="component" value="Unassembled WGS sequence"/>
</dbReference>
<name>A0A7R9BU28_9CRUS</name>
<dbReference type="EMBL" id="CAJPEX010002743">
    <property type="protein sequence ID" value="CAG0921432.1"/>
    <property type="molecule type" value="Genomic_DNA"/>
</dbReference>
<feature type="region of interest" description="Disordered" evidence="1">
    <location>
        <begin position="1"/>
        <end position="84"/>
    </location>
</feature>
<dbReference type="AlphaFoldDB" id="A0A7R9BU28"/>
<reference evidence="2" key="1">
    <citation type="submission" date="2020-11" db="EMBL/GenBank/DDBJ databases">
        <authorList>
            <person name="Tran Van P."/>
        </authorList>
    </citation>
    <scope>NUCLEOTIDE SEQUENCE</scope>
</reference>
<proteinExistence type="predicted"/>
<accession>A0A7R9BU28</accession>
<dbReference type="EMBL" id="OA884780">
    <property type="protein sequence ID" value="CAD7281280.1"/>
    <property type="molecule type" value="Genomic_DNA"/>
</dbReference>
<evidence type="ECO:0000256" key="1">
    <source>
        <dbReference type="SAM" id="MobiDB-lite"/>
    </source>
</evidence>
<gene>
    <name evidence="2" type="ORF">NMOB1V02_LOCUS8928</name>
</gene>
<feature type="region of interest" description="Disordered" evidence="1">
    <location>
        <begin position="96"/>
        <end position="125"/>
    </location>
</feature>
<keyword evidence="3" id="KW-1185">Reference proteome</keyword>
<protein>
    <submittedName>
        <fullName evidence="2">Uncharacterized protein</fullName>
    </submittedName>
</protein>
<evidence type="ECO:0000313" key="3">
    <source>
        <dbReference type="Proteomes" id="UP000678499"/>
    </source>
</evidence>
<evidence type="ECO:0000313" key="2">
    <source>
        <dbReference type="EMBL" id="CAD7281280.1"/>
    </source>
</evidence>
<organism evidence="2">
    <name type="scientific">Notodromas monacha</name>
    <dbReference type="NCBI Taxonomy" id="399045"/>
    <lineage>
        <taxon>Eukaryota</taxon>
        <taxon>Metazoa</taxon>
        <taxon>Ecdysozoa</taxon>
        <taxon>Arthropoda</taxon>
        <taxon>Crustacea</taxon>
        <taxon>Oligostraca</taxon>
        <taxon>Ostracoda</taxon>
        <taxon>Podocopa</taxon>
        <taxon>Podocopida</taxon>
        <taxon>Cypridocopina</taxon>
        <taxon>Cypridoidea</taxon>
        <taxon>Cyprididae</taxon>
        <taxon>Notodromas</taxon>
    </lineage>
</organism>
<sequence length="413" mass="46806">MHGYLKVSQAKMAPGGMPVAVSHQDTEDEGLPQPEQEPRVLFQEPLEHKAQNHFQEPPAQETQERFQEPPAQGVPISESYQKPQQEDLFLDAFHTDDWVDPGDQMGGSSAPQAPPRPENLPPGEFESYDFVADYLEEPRTQITDGLNYELENNQYGHHGYEPSEEDENYDIETAFSPGSARTIIHGDESCSKTRMDDLFGKFYEDYPWYVLERATEYFSEWEDHPDLNEYVYNIEKSVNSFRLGLREALHPPANPQEIAFLKGIADAFAAFRAWVLWVLQQSTDAKATMCSASACDQSAGHGCILVEECSRKMKSCLYSPMCTNFLVHSGEVLPRVQKDHHDLETHDENQLTCSSIQCPWDCLQVSDTRCQGIAGTRSMSRRCSSFPVCIPDGSAPRISFLEYQWSEPVQCLE</sequence>